<proteinExistence type="predicted"/>
<reference evidence="1" key="1">
    <citation type="submission" date="2022-01" db="EMBL/GenBank/DDBJ databases">
        <title>Microbacterium eymi and Microbacterium rhizovicinus sp. nov., isolated from the rhizospheric soil of Elymus tsukushiensis, a plant native to the Dokdo Islands, Republic of Korea.</title>
        <authorList>
            <person name="Hwang Y.J."/>
        </authorList>
    </citation>
    <scope>NUCLEOTIDE SEQUENCE</scope>
    <source>
        <strain evidence="1">KUDC0405</strain>
    </source>
</reference>
<accession>A0ABY5NHG0</accession>
<dbReference type="RefSeq" id="WP_259611069.1">
    <property type="nucleotide sequence ID" value="NZ_CP091139.2"/>
</dbReference>
<keyword evidence="2" id="KW-1185">Reference proteome</keyword>
<dbReference type="CDD" id="cd01427">
    <property type="entry name" value="HAD_like"/>
    <property type="match status" value="1"/>
</dbReference>
<name>A0ABY5NHG0_9MICO</name>
<dbReference type="SFLD" id="SFLDS00003">
    <property type="entry name" value="Haloacid_Dehalogenase"/>
    <property type="match status" value="1"/>
</dbReference>
<sequence length="265" mass="28622">MPTAVLTTPRGLLLDFGGVIVQSERAVGWQQRLGGEVHELLAGSLGAHAVPSRRRVVGDIVAGTASAGNWRDAMSRPFAPDELGWAQFWGDFVAADWPAPAREAVIRDAKELCRRLTLAKAHRATRPGIRELLMTARRQGIPVAVVSNALSGQVHRAYLDENGLADLVAAQIYSDEVGIRKPNPRMIVLGARAIDVAVADCWYVGDNFDRDTVCGRRAGVGANIIVEARSTYELPYDLDEQPDAVVPDGHALHALFEDSLSRSGS</sequence>
<dbReference type="InterPro" id="IPR050155">
    <property type="entry name" value="HAD-like_hydrolase_sf"/>
</dbReference>
<keyword evidence="1" id="KW-0378">Hydrolase</keyword>
<dbReference type="PANTHER" id="PTHR43434">
    <property type="entry name" value="PHOSPHOGLYCOLATE PHOSPHATASE"/>
    <property type="match status" value="1"/>
</dbReference>
<dbReference type="SUPFAM" id="SSF56784">
    <property type="entry name" value="HAD-like"/>
    <property type="match status" value="1"/>
</dbReference>
<dbReference type="InterPro" id="IPR036412">
    <property type="entry name" value="HAD-like_sf"/>
</dbReference>
<evidence type="ECO:0000313" key="2">
    <source>
        <dbReference type="Proteomes" id="UP001054811"/>
    </source>
</evidence>
<dbReference type="EMBL" id="CP091139">
    <property type="protein sequence ID" value="UUT34544.1"/>
    <property type="molecule type" value="Genomic_DNA"/>
</dbReference>
<evidence type="ECO:0000313" key="1">
    <source>
        <dbReference type="EMBL" id="UUT34544.1"/>
    </source>
</evidence>
<dbReference type="PANTHER" id="PTHR43434:SF1">
    <property type="entry name" value="PHOSPHOGLYCOLATE PHOSPHATASE"/>
    <property type="match status" value="1"/>
</dbReference>
<dbReference type="Gene3D" id="3.40.50.1000">
    <property type="entry name" value="HAD superfamily/HAD-like"/>
    <property type="match status" value="1"/>
</dbReference>
<organism evidence="1 2">
    <name type="scientific">Microbacterium elymi</name>
    <dbReference type="NCBI Taxonomy" id="2909587"/>
    <lineage>
        <taxon>Bacteria</taxon>
        <taxon>Bacillati</taxon>
        <taxon>Actinomycetota</taxon>
        <taxon>Actinomycetes</taxon>
        <taxon>Micrococcales</taxon>
        <taxon>Microbacteriaceae</taxon>
        <taxon>Microbacterium</taxon>
    </lineage>
</organism>
<dbReference type="Pfam" id="PF00702">
    <property type="entry name" value="Hydrolase"/>
    <property type="match status" value="1"/>
</dbReference>
<dbReference type="SFLD" id="SFLDG01129">
    <property type="entry name" value="C1.5:_HAD__Beta-PGM__Phosphata"/>
    <property type="match status" value="1"/>
</dbReference>
<gene>
    <name evidence="1" type="ORF">L2X98_28845</name>
</gene>
<protein>
    <submittedName>
        <fullName evidence="1">HAD family hydrolase</fullName>
    </submittedName>
</protein>
<dbReference type="Proteomes" id="UP001054811">
    <property type="component" value="Chromosome"/>
</dbReference>
<dbReference type="GO" id="GO:0016787">
    <property type="term" value="F:hydrolase activity"/>
    <property type="evidence" value="ECO:0007669"/>
    <property type="project" value="UniProtKB-KW"/>
</dbReference>
<dbReference type="InterPro" id="IPR023214">
    <property type="entry name" value="HAD_sf"/>
</dbReference>